<name>A0ABR7EVS3_9FIRM</name>
<reference evidence="2 3" key="1">
    <citation type="submission" date="2020-08" db="EMBL/GenBank/DDBJ databases">
        <title>Genome public.</title>
        <authorList>
            <person name="Liu C."/>
            <person name="Sun Q."/>
        </authorList>
    </citation>
    <scope>NUCLEOTIDE SEQUENCE [LARGE SCALE GENOMIC DNA]</scope>
    <source>
        <strain evidence="2 3">NSJ-36</strain>
    </source>
</reference>
<dbReference type="RefSeq" id="WP_186855924.1">
    <property type="nucleotide sequence ID" value="NZ_JACOOY010000011.1"/>
</dbReference>
<evidence type="ECO:0000256" key="1">
    <source>
        <dbReference type="SAM" id="Phobius"/>
    </source>
</evidence>
<proteinExistence type="predicted"/>
<comment type="caution">
    <text evidence="2">The sequence shown here is derived from an EMBL/GenBank/DDBJ whole genome shotgun (WGS) entry which is preliminary data.</text>
</comment>
<dbReference type="EMBL" id="JACOOY010000011">
    <property type="protein sequence ID" value="MBC5665456.1"/>
    <property type="molecule type" value="Genomic_DNA"/>
</dbReference>
<sequence>MNFIWETVNKYVPENMADGVFLTTLIVGWCALVFGIGMLFCMVAAGSASAGCIVNVMCMALYAAIIFGLFGGIFYLFRHHRPGAGSAR</sequence>
<keyword evidence="1" id="KW-1133">Transmembrane helix</keyword>
<keyword evidence="1" id="KW-0472">Membrane</keyword>
<accession>A0ABR7EVS3</accession>
<organism evidence="2 3">
    <name type="scientific">Dorea hominis</name>
    <dbReference type="NCBI Taxonomy" id="2763040"/>
    <lineage>
        <taxon>Bacteria</taxon>
        <taxon>Bacillati</taxon>
        <taxon>Bacillota</taxon>
        <taxon>Clostridia</taxon>
        <taxon>Lachnospirales</taxon>
        <taxon>Lachnospiraceae</taxon>
        <taxon>Dorea</taxon>
    </lineage>
</organism>
<keyword evidence="3" id="KW-1185">Reference proteome</keyword>
<protein>
    <submittedName>
        <fullName evidence="2">Uncharacterized protein</fullName>
    </submittedName>
</protein>
<keyword evidence="1" id="KW-0812">Transmembrane</keyword>
<evidence type="ECO:0000313" key="2">
    <source>
        <dbReference type="EMBL" id="MBC5665456.1"/>
    </source>
</evidence>
<feature type="transmembrane region" description="Helical" evidence="1">
    <location>
        <begin position="20"/>
        <end position="45"/>
    </location>
</feature>
<dbReference type="Proteomes" id="UP000647235">
    <property type="component" value="Unassembled WGS sequence"/>
</dbReference>
<feature type="transmembrane region" description="Helical" evidence="1">
    <location>
        <begin position="52"/>
        <end position="77"/>
    </location>
</feature>
<gene>
    <name evidence="2" type="ORF">H8S07_09230</name>
</gene>
<evidence type="ECO:0000313" key="3">
    <source>
        <dbReference type="Proteomes" id="UP000647235"/>
    </source>
</evidence>